<dbReference type="AlphaFoldDB" id="A0A841PSJ3"/>
<dbReference type="InterPro" id="IPR011335">
    <property type="entry name" value="Restrct_endonuc-II-like"/>
</dbReference>
<dbReference type="Gene3D" id="3.40.1350.10">
    <property type="match status" value="1"/>
</dbReference>
<dbReference type="GO" id="GO:0015666">
    <property type="term" value="F:restriction endodeoxyribonuclease activity"/>
    <property type="evidence" value="ECO:0007669"/>
    <property type="project" value="TreeGrafter"/>
</dbReference>
<feature type="domain" description="Restriction endonuclease type IV Mrr" evidence="1">
    <location>
        <begin position="364"/>
        <end position="480"/>
    </location>
</feature>
<evidence type="ECO:0000313" key="2">
    <source>
        <dbReference type="EMBL" id="MBB6451779.1"/>
    </source>
</evidence>
<evidence type="ECO:0000313" key="3">
    <source>
        <dbReference type="Proteomes" id="UP000581688"/>
    </source>
</evidence>
<reference evidence="2 3" key="1">
    <citation type="submission" date="2020-08" db="EMBL/GenBank/DDBJ databases">
        <title>Genomic Encyclopedia of Type Strains, Phase IV (KMG-IV): sequencing the most valuable type-strain genomes for metagenomic binning, comparative biology and taxonomic classification.</title>
        <authorList>
            <person name="Goeker M."/>
        </authorList>
    </citation>
    <scope>NUCLEOTIDE SEQUENCE [LARGE SCALE GENOMIC DNA]</scope>
    <source>
        <strain evidence="2 3">DSM 19612</strain>
    </source>
</reference>
<dbReference type="EMBL" id="JACHGH010000001">
    <property type="protein sequence ID" value="MBB6451779.1"/>
    <property type="molecule type" value="Genomic_DNA"/>
</dbReference>
<dbReference type="Proteomes" id="UP000581688">
    <property type="component" value="Unassembled WGS sequence"/>
</dbReference>
<dbReference type="PANTHER" id="PTHR30015:SF7">
    <property type="entry name" value="TYPE IV METHYL-DIRECTED RESTRICTION ENZYME ECOKMRR"/>
    <property type="match status" value="1"/>
</dbReference>
<dbReference type="InterPro" id="IPR052906">
    <property type="entry name" value="Type_IV_Methyl-Rstrct_Enzyme"/>
</dbReference>
<dbReference type="GO" id="GO:0009307">
    <property type="term" value="P:DNA restriction-modification system"/>
    <property type="evidence" value="ECO:0007669"/>
    <property type="project" value="InterPro"/>
</dbReference>
<name>A0A841PSJ3_9BACI</name>
<protein>
    <submittedName>
        <fullName evidence="2">Restriction system protein</fullName>
    </submittedName>
</protein>
<dbReference type="PANTHER" id="PTHR30015">
    <property type="entry name" value="MRR RESTRICTION SYSTEM PROTEIN"/>
    <property type="match status" value="1"/>
</dbReference>
<comment type="caution">
    <text evidence="2">The sequence shown here is derived from an EMBL/GenBank/DDBJ whole genome shotgun (WGS) entry which is preliminary data.</text>
</comment>
<proteinExistence type="predicted"/>
<dbReference type="InterPro" id="IPR011856">
    <property type="entry name" value="tRNA_endonuc-like_dom_sf"/>
</dbReference>
<dbReference type="GO" id="GO:0003677">
    <property type="term" value="F:DNA binding"/>
    <property type="evidence" value="ECO:0007669"/>
    <property type="project" value="InterPro"/>
</dbReference>
<sequence>MLEKQISNRYLKESKVIRAKSELELEQKVKIQKHQWKKKEEIQKMKDAAFENTRRALSLVEEYRSLLTSSLSYNHIIDWDKLMSYSPFSKSEPLLDTYIDQIGVPSENLFLETLFSSLKKKRIDKEREAKKLYYKAFTEYQYEKNSFINMQKEKNQKVENFKSSLHKGESETIEKYIKKVLSNSPYPSAFTKDFDLQYDGNSRSLIVEYFLPHPERIPRVIEYKYVQTRKEVDEKIMKDKDFQQYYDDVLYQITLRTIYECISADYVHHIETIIFNGLINGIDTSTGNEFTSCILSLHVDKEEFMKLNLERIVPKDCFQKLKGLSAGPLHQIAPVKPIQSINKEDKRFVDSKEMLTEANSIPNLAQMPWEDFEHLVSGLFRLYFERFGGEVKVTRASREGGVDAIGFDPDPIRGGKIIIQAKRYNKVVPVAHVRELNGIMNHEKAIKGILVTTSYFGKDSWNFIKDTHIELIDGPRLLHLFNEFGYNVRIDIKKKITKQKKEVN</sequence>
<keyword evidence="3" id="KW-1185">Reference proteome</keyword>
<dbReference type="RefSeq" id="WP_174496388.1">
    <property type="nucleotide sequence ID" value="NZ_CADDWK010000007.1"/>
</dbReference>
<gene>
    <name evidence="2" type="ORF">HNQ94_000200</name>
</gene>
<evidence type="ECO:0000259" key="1">
    <source>
        <dbReference type="Pfam" id="PF04471"/>
    </source>
</evidence>
<accession>A0A841PSJ3</accession>
<dbReference type="Pfam" id="PF04471">
    <property type="entry name" value="Mrr_cat"/>
    <property type="match status" value="1"/>
</dbReference>
<organism evidence="2 3">
    <name type="scientific">Salirhabdus euzebyi</name>
    <dbReference type="NCBI Taxonomy" id="394506"/>
    <lineage>
        <taxon>Bacteria</taxon>
        <taxon>Bacillati</taxon>
        <taxon>Bacillota</taxon>
        <taxon>Bacilli</taxon>
        <taxon>Bacillales</taxon>
        <taxon>Bacillaceae</taxon>
        <taxon>Salirhabdus</taxon>
    </lineage>
</organism>
<dbReference type="SUPFAM" id="SSF52980">
    <property type="entry name" value="Restriction endonuclease-like"/>
    <property type="match status" value="1"/>
</dbReference>
<dbReference type="InterPro" id="IPR007560">
    <property type="entry name" value="Restrct_endonuc_IV_Mrr"/>
</dbReference>